<dbReference type="InterPro" id="IPR051448">
    <property type="entry name" value="CdaR-like_regulators"/>
</dbReference>
<dbReference type="EMBL" id="RCHR01000002">
    <property type="protein sequence ID" value="RLL47000.1"/>
    <property type="molecule type" value="Genomic_DNA"/>
</dbReference>
<dbReference type="Gene3D" id="3.30.450.40">
    <property type="match status" value="1"/>
</dbReference>
<dbReference type="RefSeq" id="WP_121522251.1">
    <property type="nucleotide sequence ID" value="NZ_RCHR01000002.1"/>
</dbReference>
<dbReference type="PANTHER" id="PTHR33744:SF1">
    <property type="entry name" value="DNA-BINDING TRANSCRIPTIONAL ACTIVATOR ADER"/>
    <property type="match status" value="1"/>
</dbReference>
<gene>
    <name evidence="4" type="ORF">D8M04_07350</name>
</gene>
<evidence type="ECO:0000313" key="5">
    <source>
        <dbReference type="Proteomes" id="UP000270219"/>
    </source>
</evidence>
<dbReference type="Pfam" id="PF17853">
    <property type="entry name" value="GGDEF_2"/>
    <property type="match status" value="1"/>
</dbReference>
<dbReference type="AlphaFoldDB" id="A0A498DEB3"/>
<dbReference type="InterPro" id="IPR029016">
    <property type="entry name" value="GAF-like_dom_sf"/>
</dbReference>
<evidence type="ECO:0000259" key="3">
    <source>
        <dbReference type="Pfam" id="PF17853"/>
    </source>
</evidence>
<dbReference type="PANTHER" id="PTHR33744">
    <property type="entry name" value="CARBOHYDRATE DIACID REGULATOR"/>
    <property type="match status" value="1"/>
</dbReference>
<dbReference type="InterPro" id="IPR041522">
    <property type="entry name" value="CdaR_GGDEF"/>
</dbReference>
<evidence type="ECO:0000313" key="4">
    <source>
        <dbReference type="EMBL" id="RLL47000.1"/>
    </source>
</evidence>
<dbReference type="Gene3D" id="1.10.10.2840">
    <property type="entry name" value="PucR C-terminal helix-turn-helix domain"/>
    <property type="match status" value="1"/>
</dbReference>
<sequence length="415" mass="47909">MKKVSKQSQLSIDILKVIESPEDLADRIAEILDCPITIEDCNHQLISYSSHKENIDEARISTIIRREVPDKVINGLWKSGVMNKLLESDEPVVIPAIDEIGLGNRIAISVRNNNEILGFIWAHANDKEINEDGLRVLKEAAKIVKKQILNSRTIKRKSEANYHNFFWQLLLGELTDKNEITRQGKQFGMELNGELAIVIFEFGTDYFETLKKHAYYLVETSNGIKIVCRLFDQNQFILLVKSNKSMDIKEQLNDFIKKFIEKISSRVELATIKAACGAIYQSAESISDSYRQALKVLYLQEEFPEDLEGVYLYQELGIFQLIEELRDIRQNSSYKNEFIEKLRVYDETKQAELLQTLKVFLECDSNVHLAAQKMFIHTNTMNYRLKRITEVSGLDLKNTNLKVNAYLDLLIENMN</sequence>
<comment type="similarity">
    <text evidence="1">Belongs to the CdaR family.</text>
</comment>
<proteinExistence type="inferred from homology"/>
<reference evidence="4 5" key="1">
    <citation type="submission" date="2018-10" db="EMBL/GenBank/DDBJ databases">
        <title>Oceanobacillus sp. YLB-02 draft genome.</title>
        <authorList>
            <person name="Yu L."/>
        </authorList>
    </citation>
    <scope>NUCLEOTIDE SEQUENCE [LARGE SCALE GENOMIC DNA]</scope>
    <source>
        <strain evidence="4 5">YLB-02</strain>
    </source>
</reference>
<accession>A0A498DEB3</accession>
<keyword evidence="5" id="KW-1185">Reference proteome</keyword>
<feature type="domain" description="PucR C-terminal helix-turn-helix" evidence="2">
    <location>
        <begin position="353"/>
        <end position="411"/>
    </location>
</feature>
<evidence type="ECO:0000256" key="1">
    <source>
        <dbReference type="ARBA" id="ARBA00006754"/>
    </source>
</evidence>
<protein>
    <submittedName>
        <fullName evidence="4">PucR family transcriptional regulator</fullName>
    </submittedName>
</protein>
<dbReference type="InterPro" id="IPR042070">
    <property type="entry name" value="PucR_C-HTH_sf"/>
</dbReference>
<dbReference type="Proteomes" id="UP000270219">
    <property type="component" value="Unassembled WGS sequence"/>
</dbReference>
<dbReference type="OrthoDB" id="9792148at2"/>
<evidence type="ECO:0000259" key="2">
    <source>
        <dbReference type="Pfam" id="PF13556"/>
    </source>
</evidence>
<comment type="caution">
    <text evidence="4">The sequence shown here is derived from an EMBL/GenBank/DDBJ whole genome shotgun (WGS) entry which is preliminary data.</text>
</comment>
<dbReference type="InterPro" id="IPR025736">
    <property type="entry name" value="PucR_C-HTH_dom"/>
</dbReference>
<dbReference type="Pfam" id="PF13556">
    <property type="entry name" value="HTH_30"/>
    <property type="match status" value="1"/>
</dbReference>
<feature type="domain" description="CdaR GGDEF-like" evidence="3">
    <location>
        <begin position="173"/>
        <end position="297"/>
    </location>
</feature>
<organism evidence="4 5">
    <name type="scientific">Oceanobacillus piezotolerans</name>
    <dbReference type="NCBI Taxonomy" id="2448030"/>
    <lineage>
        <taxon>Bacteria</taxon>
        <taxon>Bacillati</taxon>
        <taxon>Bacillota</taxon>
        <taxon>Bacilli</taxon>
        <taxon>Bacillales</taxon>
        <taxon>Bacillaceae</taxon>
        <taxon>Oceanobacillus</taxon>
    </lineage>
</organism>
<name>A0A498DEB3_9BACI</name>